<keyword evidence="2" id="KW-0169">Cobalamin biosynthesis</keyword>
<dbReference type="InterPro" id="IPR006365">
    <property type="entry name" value="Cbl_synth_CobL"/>
</dbReference>
<dbReference type="NCBIfam" id="TIGR02467">
    <property type="entry name" value="CbiE"/>
    <property type="match status" value="1"/>
</dbReference>
<dbReference type="GO" id="GO:0009236">
    <property type="term" value="P:cobalamin biosynthetic process"/>
    <property type="evidence" value="ECO:0007669"/>
    <property type="project" value="UniProtKB-KW"/>
</dbReference>
<dbReference type="EMBL" id="JAIMBW010000001">
    <property type="protein sequence ID" value="MBY4892768.1"/>
    <property type="molecule type" value="Genomic_DNA"/>
</dbReference>
<dbReference type="InterPro" id="IPR029063">
    <property type="entry name" value="SAM-dependent_MTases_sf"/>
</dbReference>
<feature type="domain" description="Tetrapyrrole methylase" evidence="6">
    <location>
        <begin position="7"/>
        <end position="192"/>
    </location>
</feature>
<dbReference type="Proteomes" id="UP000693972">
    <property type="component" value="Unassembled WGS sequence"/>
</dbReference>
<dbReference type="Gene3D" id="3.40.1010.10">
    <property type="entry name" value="Cobalt-precorrin-4 Transmethylase, Domain 1"/>
    <property type="match status" value="1"/>
</dbReference>
<dbReference type="InterPro" id="IPR035996">
    <property type="entry name" value="4pyrrol_Methylase_sf"/>
</dbReference>
<dbReference type="PIRSF" id="PIRSF036428">
    <property type="entry name" value="CobL"/>
    <property type="match status" value="1"/>
</dbReference>
<dbReference type="GO" id="GO:0008276">
    <property type="term" value="F:protein methyltransferase activity"/>
    <property type="evidence" value="ECO:0007669"/>
    <property type="project" value="InterPro"/>
</dbReference>
<keyword evidence="3" id="KW-0489">Methyltransferase</keyword>
<reference evidence="8 9" key="1">
    <citation type="submission" date="2021-07" db="EMBL/GenBank/DDBJ databases">
        <title>Karlodiniumbacter phycospheric gen. nov., sp. nov., a phycosphere bacterium isolated from karlodinium veneficum.</title>
        <authorList>
            <person name="Peng Y."/>
            <person name="Jiang L."/>
            <person name="Lee J."/>
        </authorList>
    </citation>
    <scope>NUCLEOTIDE SEQUENCE</scope>
    <source>
        <strain evidence="8 9">N5</strain>
    </source>
</reference>
<dbReference type="Pfam" id="PF00590">
    <property type="entry name" value="TP_methylase"/>
    <property type="match status" value="1"/>
</dbReference>
<name>A0A975TZC4_9RHOB</name>
<dbReference type="EMBL" id="CP078073">
    <property type="protein sequence ID" value="QXL89494.1"/>
    <property type="molecule type" value="Genomic_DNA"/>
</dbReference>
<dbReference type="InterPro" id="IPR000878">
    <property type="entry name" value="4pyrrol_Mease"/>
</dbReference>
<dbReference type="SUPFAM" id="SSF53790">
    <property type="entry name" value="Tetrapyrrole methylase"/>
    <property type="match status" value="1"/>
</dbReference>
<proteinExistence type="predicted"/>
<evidence type="ECO:0000313" key="9">
    <source>
        <dbReference type="Proteomes" id="UP000693972"/>
    </source>
</evidence>
<evidence type="ECO:0000256" key="2">
    <source>
        <dbReference type="ARBA" id="ARBA00022573"/>
    </source>
</evidence>
<organism evidence="8">
    <name type="scientific">Gymnodinialimonas phycosphaerae</name>
    <dbReference type="NCBI Taxonomy" id="2841589"/>
    <lineage>
        <taxon>Bacteria</taxon>
        <taxon>Pseudomonadati</taxon>
        <taxon>Pseudomonadota</taxon>
        <taxon>Alphaproteobacteria</taxon>
        <taxon>Rhodobacterales</taxon>
        <taxon>Paracoccaceae</taxon>
        <taxon>Gymnodinialimonas</taxon>
    </lineage>
</organism>
<dbReference type="InterPro" id="IPR012818">
    <property type="entry name" value="CbiE"/>
</dbReference>
<dbReference type="RefSeq" id="WP_257892530.1">
    <property type="nucleotide sequence ID" value="NZ_JAIMBW010000001.1"/>
</dbReference>
<keyword evidence="5" id="KW-0949">S-adenosyl-L-methionine</keyword>
<keyword evidence="9" id="KW-1185">Reference proteome</keyword>
<dbReference type="AlphaFoldDB" id="A0A975TZC4"/>
<dbReference type="InterPro" id="IPR014777">
    <property type="entry name" value="4pyrrole_Mease_sub1"/>
</dbReference>
<dbReference type="NCBIfam" id="TIGR02469">
    <property type="entry name" value="CbiT"/>
    <property type="match status" value="1"/>
</dbReference>
<dbReference type="PANTHER" id="PTHR43182">
    <property type="entry name" value="COBALT-PRECORRIN-6B C(15)-METHYLTRANSFERASE (DECARBOXYLATING)"/>
    <property type="match status" value="1"/>
</dbReference>
<evidence type="ECO:0000259" key="6">
    <source>
        <dbReference type="Pfam" id="PF00590"/>
    </source>
</evidence>
<dbReference type="GO" id="GO:0032259">
    <property type="term" value="P:methylation"/>
    <property type="evidence" value="ECO:0007669"/>
    <property type="project" value="UniProtKB-KW"/>
</dbReference>
<dbReference type="SUPFAM" id="SSF53335">
    <property type="entry name" value="S-adenosyl-L-methionine-dependent methyltransferases"/>
    <property type="match status" value="1"/>
</dbReference>
<evidence type="ECO:0000256" key="1">
    <source>
        <dbReference type="ARBA" id="ARBA00004953"/>
    </source>
</evidence>
<protein>
    <submittedName>
        <fullName evidence="8">Precorrin-6y C5,15-methyltransferase (Decarboxylating) subunit CbiE</fullName>
    </submittedName>
</protein>
<dbReference type="InterPro" id="IPR050714">
    <property type="entry name" value="Cobalamin_biosynth_MTase"/>
</dbReference>
<evidence type="ECO:0000313" key="8">
    <source>
        <dbReference type="EMBL" id="QXL89494.1"/>
    </source>
</evidence>
<sequence length="399" mass="41614">MAEAPWITIVGLGEDGPEGLSPASRDALGAAEIIMGPPRHLALLGDTEAEQIPWPVPFADGIEILRGFQGRGVVVLVSGDPFWFGAGRAISKAFARDEWRAIPASSTFALAAAQMGWPLEDTLCLGLHAAPLQRLRRHLAPGGRAIVLLRDGAAVTDLAGYLSEQGFDASAMTVCEALGGPRERISHLSVAEALTGSFSHPVCVALEVAGAGPVVPCASGLPDEMFKTDGVMTKRPMRALTLSALAPRPGEHLWDIGGGSGSIAVEWALSHDTCTASVIEVRADRAALIRTNAEAFGVQDRVSVVEGSAPDALDPLAVPEAVFIGGGLGPAMLARITRLPAGVRIVANAVTLEAEALLTQFHATHGGTLMRVEIAHATPLGPKRGWSSAYPVVQWSVTL</sequence>
<evidence type="ECO:0000313" key="7">
    <source>
        <dbReference type="EMBL" id="MBY4892768.1"/>
    </source>
</evidence>
<dbReference type="CDD" id="cd11644">
    <property type="entry name" value="Precorrin-6Y-MT"/>
    <property type="match status" value="1"/>
</dbReference>
<evidence type="ECO:0000256" key="4">
    <source>
        <dbReference type="ARBA" id="ARBA00022679"/>
    </source>
</evidence>
<evidence type="ECO:0000256" key="5">
    <source>
        <dbReference type="ARBA" id="ARBA00022691"/>
    </source>
</evidence>
<keyword evidence="4" id="KW-0808">Transferase</keyword>
<dbReference type="Gene3D" id="3.40.50.150">
    <property type="entry name" value="Vaccinia Virus protein VP39"/>
    <property type="match status" value="1"/>
</dbReference>
<comment type="pathway">
    <text evidence="1">Cofactor biosynthesis; adenosylcobalamin biosynthesis.</text>
</comment>
<evidence type="ECO:0000256" key="3">
    <source>
        <dbReference type="ARBA" id="ARBA00022603"/>
    </source>
</evidence>
<dbReference type="PANTHER" id="PTHR43182:SF1">
    <property type="entry name" value="COBALT-PRECORRIN-7 C(5)-METHYLTRANSFERASE"/>
    <property type="match status" value="1"/>
</dbReference>
<gene>
    <name evidence="8" type="primary">cbiE</name>
    <name evidence="7" type="ORF">KUL25_08330</name>
    <name evidence="8" type="ORF">KUL25_08335</name>
</gene>
<dbReference type="InterPro" id="IPR014008">
    <property type="entry name" value="Cbl_synth_MTase_CbiT"/>
</dbReference>
<accession>A0A975TZC4</accession>